<gene>
    <name evidence="1" type="ORF">DFR29_10583</name>
</gene>
<proteinExistence type="predicted"/>
<dbReference type="AlphaFoldDB" id="A0A4R6Z062"/>
<keyword evidence="1" id="KW-0808">Transferase</keyword>
<dbReference type="OrthoDB" id="1441538at2"/>
<evidence type="ECO:0000313" key="1">
    <source>
        <dbReference type="EMBL" id="TDR44900.1"/>
    </source>
</evidence>
<protein>
    <submittedName>
        <fullName evidence="1">Sulfotransferase family protein</fullName>
    </submittedName>
</protein>
<dbReference type="Proteomes" id="UP000295293">
    <property type="component" value="Unassembled WGS sequence"/>
</dbReference>
<reference evidence="1 2" key="1">
    <citation type="submission" date="2019-03" db="EMBL/GenBank/DDBJ databases">
        <title>Genomic Encyclopedia of Type Strains, Phase IV (KMG-IV): sequencing the most valuable type-strain genomes for metagenomic binning, comparative biology and taxonomic classification.</title>
        <authorList>
            <person name="Goeker M."/>
        </authorList>
    </citation>
    <scope>NUCLEOTIDE SEQUENCE [LARGE SCALE GENOMIC DNA]</scope>
    <source>
        <strain evidence="1 2">DSM 21667</strain>
    </source>
</reference>
<accession>A0A4R6Z062</accession>
<dbReference type="GO" id="GO:0016740">
    <property type="term" value="F:transferase activity"/>
    <property type="evidence" value="ECO:0007669"/>
    <property type="project" value="UniProtKB-KW"/>
</dbReference>
<dbReference type="EMBL" id="SNZH01000005">
    <property type="protein sequence ID" value="TDR44900.1"/>
    <property type="molecule type" value="Genomic_DNA"/>
</dbReference>
<dbReference type="RefSeq" id="WP_133818417.1">
    <property type="nucleotide sequence ID" value="NZ_SNZH01000005.1"/>
</dbReference>
<comment type="caution">
    <text evidence="1">The sequence shown here is derived from an EMBL/GenBank/DDBJ whole genome shotgun (WGS) entry which is preliminary data.</text>
</comment>
<dbReference type="SUPFAM" id="SSF52540">
    <property type="entry name" value="P-loop containing nucleoside triphosphate hydrolases"/>
    <property type="match status" value="1"/>
</dbReference>
<sequence length="374" mass="41367">MSIDDYPPPPPWLDRCLGTLLQRWPGLMRPLSRLETASVADAIATTQIEAPVYIAGMARSGSTVLLEMLAGLPGFVSLRYSDYPLHWLPYWWNALRQRLPLPPPALAERAHRDRLQVGPHSPEAFEETFWQAFFPGRHDEALDQHLGRAAAGGPFAAFYRDQLRKLLAVRQGRRYLCKGNYNIARLACLQALFADARFLVPVREPVAQVASLLKQDRWFCRWSAADPRIGRHLARLGHYEFGPFKRVQHCGDGAAAQAIRAAWDSGDTALGYALQWNQIYAALLRQLDDDAALQPACLIVGYEALCADPAAGIARIAAHIGLDAAQAAALTECWAPRLSLPAYYDDGLDAAGRARIEAITATTWAALQNHIGTR</sequence>
<keyword evidence="2" id="KW-1185">Reference proteome</keyword>
<evidence type="ECO:0000313" key="2">
    <source>
        <dbReference type="Proteomes" id="UP000295293"/>
    </source>
</evidence>
<dbReference type="InterPro" id="IPR027417">
    <property type="entry name" value="P-loop_NTPase"/>
</dbReference>
<dbReference type="Pfam" id="PF13469">
    <property type="entry name" value="Sulfotransfer_3"/>
    <property type="match status" value="1"/>
</dbReference>
<organism evidence="1 2">
    <name type="scientific">Tahibacter aquaticus</name>
    <dbReference type="NCBI Taxonomy" id="520092"/>
    <lineage>
        <taxon>Bacteria</taxon>
        <taxon>Pseudomonadati</taxon>
        <taxon>Pseudomonadota</taxon>
        <taxon>Gammaproteobacteria</taxon>
        <taxon>Lysobacterales</taxon>
        <taxon>Rhodanobacteraceae</taxon>
        <taxon>Tahibacter</taxon>
    </lineage>
</organism>
<dbReference type="Gene3D" id="3.40.50.300">
    <property type="entry name" value="P-loop containing nucleotide triphosphate hydrolases"/>
    <property type="match status" value="1"/>
</dbReference>
<name>A0A4R6Z062_9GAMM</name>